<evidence type="ECO:0000313" key="3">
    <source>
        <dbReference type="EMBL" id="MBT2327919.1"/>
    </source>
</evidence>
<organism evidence="3 4">
    <name type="scientific">Pseudomonas fluorescens</name>
    <dbReference type="NCBI Taxonomy" id="294"/>
    <lineage>
        <taxon>Bacteria</taxon>
        <taxon>Pseudomonadati</taxon>
        <taxon>Pseudomonadota</taxon>
        <taxon>Gammaproteobacteria</taxon>
        <taxon>Pseudomonadales</taxon>
        <taxon>Pseudomonadaceae</taxon>
        <taxon>Pseudomonas</taxon>
    </lineage>
</organism>
<dbReference type="PROSITE" id="PS51257">
    <property type="entry name" value="PROKAR_LIPOPROTEIN"/>
    <property type="match status" value="1"/>
</dbReference>
<evidence type="ECO:0000313" key="4">
    <source>
        <dbReference type="Proteomes" id="UP000692896"/>
    </source>
</evidence>
<keyword evidence="1" id="KW-0732">Signal</keyword>
<feature type="chain" id="PRO_5036807226" evidence="1">
    <location>
        <begin position="21"/>
        <end position="275"/>
    </location>
</feature>
<comment type="caution">
    <text evidence="3">The sequence shown here is derived from an EMBL/GenBank/DDBJ whole genome shotgun (WGS) entry which is preliminary data.</text>
</comment>
<proteinExistence type="predicted"/>
<sequence>MKKLSLIALILSASASCAYAQTYTAEQIMLLNEDSRKSLTETSDVFIKMTDAQGNTRERTLKLRIDDGDKAARKSYLEFVAPKDVKGTRVLALEKSNADEDPDRWIYLPALRKVRRIAGADQTQSFVGTDFTYEDMSITDGVVGVKHHTYKLLKEETIKDNSGVERKCWVVEAIPATKKQIEQGLYGKRIIWVEQQYYTAIQEHYFNKSGQFFKIRTSSDIRQFPAAGGTLEWRPNLFSMKNLETGHSTQVRFEQVLDQPIDSKIFTRRFMEIGL</sequence>
<reference evidence="3" key="1">
    <citation type="submission" date="2021-03" db="EMBL/GenBank/DDBJ databases">
        <title>Genomic analysis provides insights into the functional capacity of soil bacteria communities inhabiting an altitudinal gradient in the Atacama Desert.</title>
        <authorList>
            <person name="Gonzalez M."/>
            <person name="Maldonado J."/>
            <person name="Maza F."/>
            <person name="Hodar C."/>
            <person name="Cortes M."/>
            <person name="Palma R."/>
            <person name="Andreani C."/>
            <person name="Gaete A."/>
            <person name="Vasquez-Dean J."/>
            <person name="Acuna V."/>
            <person name="Aguado M."/>
            <person name="Mandakovic D."/>
            <person name="Latorre M."/>
            <person name="Orellana A."/>
            <person name="Gutierrez R."/>
            <person name="Montecino M."/>
            <person name="Allende M."/>
            <person name="Maass A."/>
            <person name="Cambiazo V."/>
        </authorList>
    </citation>
    <scope>NUCLEOTIDE SEQUENCE</scope>
    <source>
        <strain evidence="3">ISL-25</strain>
    </source>
</reference>
<dbReference type="Gene3D" id="2.50.20.10">
    <property type="entry name" value="Lipoprotein localisation LolA/LolB/LppX"/>
    <property type="match status" value="1"/>
</dbReference>
<accession>A0A944DJH5</accession>
<dbReference type="AlphaFoldDB" id="A0A944DJH5"/>
<dbReference type="CDD" id="cd16329">
    <property type="entry name" value="LolA_like"/>
    <property type="match status" value="1"/>
</dbReference>
<feature type="signal peptide" evidence="1">
    <location>
        <begin position="1"/>
        <end position="20"/>
    </location>
</feature>
<dbReference type="EMBL" id="JAGGOB010000008">
    <property type="protein sequence ID" value="MBT2327919.1"/>
    <property type="molecule type" value="Genomic_DNA"/>
</dbReference>
<feature type="domain" description="Uncharacterized protein TP-0789" evidence="2">
    <location>
        <begin position="73"/>
        <end position="272"/>
    </location>
</feature>
<evidence type="ECO:0000259" key="2">
    <source>
        <dbReference type="Pfam" id="PF17131"/>
    </source>
</evidence>
<keyword evidence="3" id="KW-0449">Lipoprotein</keyword>
<gene>
    <name evidence="3" type="ORF">J7E47_04220</name>
</gene>
<evidence type="ECO:0000256" key="1">
    <source>
        <dbReference type="SAM" id="SignalP"/>
    </source>
</evidence>
<dbReference type="InterPro" id="IPR033399">
    <property type="entry name" value="TP_0789-like"/>
</dbReference>
<protein>
    <submittedName>
        <fullName evidence="3">Outer membrane lipoprotein-sorting protein</fullName>
    </submittedName>
</protein>
<dbReference type="Pfam" id="PF17131">
    <property type="entry name" value="LolA_like"/>
    <property type="match status" value="1"/>
</dbReference>
<dbReference type="RefSeq" id="WP_214917385.1">
    <property type="nucleotide sequence ID" value="NZ_JAGGNX010000019.1"/>
</dbReference>
<name>A0A944DJH5_PSEFL</name>
<dbReference type="Proteomes" id="UP000692896">
    <property type="component" value="Unassembled WGS sequence"/>
</dbReference>